<comment type="caution">
    <text evidence="1">The sequence shown here is derived from an EMBL/GenBank/DDBJ whole genome shotgun (WGS) entry which is preliminary data.</text>
</comment>
<gene>
    <name evidence="1" type="ORF">LCGC14_0617770</name>
</gene>
<accession>A0A0F9R5U5</accession>
<sequence>MARETPTKIIAAGADIAADTEHSVTIGTAGDSLVYHIKALYLDTNMTIADVTAFQITTDTDVIIWSSAALTAIATTAHSLQAHRGIAAGFTDGDGNEVVVLPDKMIVPGGYKVKTLAAVAANIDHGVLSVFGSVLTAF</sequence>
<reference evidence="1" key="1">
    <citation type="journal article" date="2015" name="Nature">
        <title>Complex archaea that bridge the gap between prokaryotes and eukaryotes.</title>
        <authorList>
            <person name="Spang A."/>
            <person name="Saw J.H."/>
            <person name="Jorgensen S.L."/>
            <person name="Zaremba-Niedzwiedzka K."/>
            <person name="Martijn J."/>
            <person name="Lind A.E."/>
            <person name="van Eijk R."/>
            <person name="Schleper C."/>
            <person name="Guy L."/>
            <person name="Ettema T.J."/>
        </authorList>
    </citation>
    <scope>NUCLEOTIDE SEQUENCE</scope>
</reference>
<dbReference type="AlphaFoldDB" id="A0A0F9R5U5"/>
<protein>
    <submittedName>
        <fullName evidence="1">Uncharacterized protein</fullName>
    </submittedName>
</protein>
<organism evidence="1">
    <name type="scientific">marine sediment metagenome</name>
    <dbReference type="NCBI Taxonomy" id="412755"/>
    <lineage>
        <taxon>unclassified sequences</taxon>
        <taxon>metagenomes</taxon>
        <taxon>ecological metagenomes</taxon>
    </lineage>
</organism>
<name>A0A0F9R5U5_9ZZZZ</name>
<dbReference type="EMBL" id="LAZR01001042">
    <property type="protein sequence ID" value="KKN51940.1"/>
    <property type="molecule type" value="Genomic_DNA"/>
</dbReference>
<evidence type="ECO:0000313" key="1">
    <source>
        <dbReference type="EMBL" id="KKN51940.1"/>
    </source>
</evidence>
<proteinExistence type="predicted"/>